<feature type="signal peptide" evidence="1">
    <location>
        <begin position="1"/>
        <end position="18"/>
    </location>
</feature>
<gene>
    <name evidence="2" type="ORF">AB1Y20_009786</name>
</gene>
<dbReference type="Proteomes" id="UP001515480">
    <property type="component" value="Unassembled WGS sequence"/>
</dbReference>
<protein>
    <submittedName>
        <fullName evidence="2">Uncharacterized protein</fullName>
    </submittedName>
</protein>
<evidence type="ECO:0000313" key="2">
    <source>
        <dbReference type="EMBL" id="KAL1528439.1"/>
    </source>
</evidence>
<feature type="chain" id="PRO_5044222771" evidence="1">
    <location>
        <begin position="19"/>
        <end position="183"/>
    </location>
</feature>
<name>A0AB34K321_PRYPA</name>
<proteinExistence type="predicted"/>
<accession>A0AB34K321</accession>
<evidence type="ECO:0000256" key="1">
    <source>
        <dbReference type="SAM" id="SignalP"/>
    </source>
</evidence>
<keyword evidence="1" id="KW-0732">Signal</keyword>
<sequence length="183" mass="20304">MARLLSTSLLILSGVAESLVLAHGARHPVVPARRLVSAQEAAQDAPAPNYAELGMSSIDNMLRMLGDLEPPQVLRDLKAAVEEGDESEIKTGLYKMLIVQALEYELSDDGMLKPSSLDFSDLSTDEEAKKETMRYVYSYGITMYKRGLIELEPLQELVLSQLAGRVGMDGKRFDEWLEMPRVS</sequence>
<dbReference type="AlphaFoldDB" id="A0AB34K321"/>
<evidence type="ECO:0000313" key="3">
    <source>
        <dbReference type="Proteomes" id="UP001515480"/>
    </source>
</evidence>
<comment type="caution">
    <text evidence="2">The sequence shown here is derived from an EMBL/GenBank/DDBJ whole genome shotgun (WGS) entry which is preliminary data.</text>
</comment>
<organism evidence="2 3">
    <name type="scientific">Prymnesium parvum</name>
    <name type="common">Toxic golden alga</name>
    <dbReference type="NCBI Taxonomy" id="97485"/>
    <lineage>
        <taxon>Eukaryota</taxon>
        <taxon>Haptista</taxon>
        <taxon>Haptophyta</taxon>
        <taxon>Prymnesiophyceae</taxon>
        <taxon>Prymnesiales</taxon>
        <taxon>Prymnesiaceae</taxon>
        <taxon>Prymnesium</taxon>
    </lineage>
</organism>
<reference evidence="2 3" key="1">
    <citation type="journal article" date="2024" name="Science">
        <title>Giant polyketide synthase enzymes in the biosynthesis of giant marine polyether toxins.</title>
        <authorList>
            <person name="Fallon T.R."/>
            <person name="Shende V.V."/>
            <person name="Wierzbicki I.H."/>
            <person name="Pendleton A.L."/>
            <person name="Watervoot N.F."/>
            <person name="Auber R.P."/>
            <person name="Gonzalez D.J."/>
            <person name="Wisecaver J.H."/>
            <person name="Moore B.S."/>
        </authorList>
    </citation>
    <scope>NUCLEOTIDE SEQUENCE [LARGE SCALE GENOMIC DNA]</scope>
    <source>
        <strain evidence="2 3">12B1</strain>
    </source>
</reference>
<keyword evidence="3" id="KW-1185">Reference proteome</keyword>
<dbReference type="EMBL" id="JBGBPQ010000002">
    <property type="protein sequence ID" value="KAL1528439.1"/>
    <property type="molecule type" value="Genomic_DNA"/>
</dbReference>